<dbReference type="STRING" id="81985.R0H4U9"/>
<reference evidence="3" key="1">
    <citation type="journal article" date="2013" name="Nat. Genet.">
        <title>The Capsella rubella genome and the genomic consequences of rapid mating system evolution.</title>
        <authorList>
            <person name="Slotte T."/>
            <person name="Hazzouri K.M."/>
            <person name="Agren J.A."/>
            <person name="Koenig D."/>
            <person name="Maumus F."/>
            <person name="Guo Y.L."/>
            <person name="Steige K."/>
            <person name="Platts A.E."/>
            <person name="Escobar J.S."/>
            <person name="Newman L.K."/>
            <person name="Wang W."/>
            <person name="Mandakova T."/>
            <person name="Vello E."/>
            <person name="Smith L.M."/>
            <person name="Henz S.R."/>
            <person name="Steffen J."/>
            <person name="Takuno S."/>
            <person name="Brandvain Y."/>
            <person name="Coop G."/>
            <person name="Andolfatto P."/>
            <person name="Hu T.T."/>
            <person name="Blanchette M."/>
            <person name="Clark R.M."/>
            <person name="Quesneville H."/>
            <person name="Nordborg M."/>
            <person name="Gaut B.S."/>
            <person name="Lysak M.A."/>
            <person name="Jenkins J."/>
            <person name="Grimwood J."/>
            <person name="Chapman J."/>
            <person name="Prochnik S."/>
            <person name="Shu S."/>
            <person name="Rokhsar D."/>
            <person name="Schmutz J."/>
            <person name="Weigel D."/>
            <person name="Wright S.I."/>
        </authorList>
    </citation>
    <scope>NUCLEOTIDE SEQUENCE [LARGE SCALE GENOMIC DNA]</scope>
    <source>
        <strain evidence="3">cv. Monte Gargano</strain>
    </source>
</reference>
<dbReference type="NCBIfam" id="TIGR01638">
    <property type="entry name" value="Atha_cystat_rel"/>
    <property type="match status" value="1"/>
</dbReference>
<dbReference type="InterPro" id="IPR006525">
    <property type="entry name" value="Cystatin-related_pln"/>
</dbReference>
<protein>
    <recommendedName>
        <fullName evidence="4">Cystatin domain-containing protein</fullName>
    </recommendedName>
</protein>
<feature type="compositionally biased region" description="Basic and acidic residues" evidence="1">
    <location>
        <begin position="50"/>
        <end position="60"/>
    </location>
</feature>
<dbReference type="EMBL" id="KB870810">
    <property type="protein sequence ID" value="EOA19750.1"/>
    <property type="molecule type" value="Genomic_DNA"/>
</dbReference>
<gene>
    <name evidence="2" type="ORF">CARUB_v10003894mg</name>
</gene>
<feature type="region of interest" description="Disordered" evidence="1">
    <location>
        <begin position="26"/>
        <end position="60"/>
    </location>
</feature>
<sequence length="162" mass="18739">EGFRVTTTIEDSVDASSTSMFVTSCPTKLKAEFEPEEAEESDDENEEEGEAKTEERKAETDYLKVPEWDVDSFDGLEPSDHYKGITPMKLESRALRDKNYRQFWEDMVYVCLQKLNQDKSYITFMAREKPDGPIVEYQAKCMVTLDRKRHPILCRPAPSPKP</sequence>
<dbReference type="PANTHER" id="PTHR31228">
    <property type="entry name" value="CYSTATIN/MONELLIN SUPERFAMILY PROTEIN"/>
    <property type="match status" value="1"/>
</dbReference>
<accession>R0H4U9</accession>
<evidence type="ECO:0000313" key="3">
    <source>
        <dbReference type="Proteomes" id="UP000029121"/>
    </source>
</evidence>
<dbReference type="AlphaFoldDB" id="R0H4U9"/>
<feature type="non-terminal residue" evidence="2">
    <location>
        <position position="1"/>
    </location>
</feature>
<dbReference type="Proteomes" id="UP000029121">
    <property type="component" value="Unassembled WGS sequence"/>
</dbReference>
<proteinExistence type="predicted"/>
<feature type="compositionally biased region" description="Acidic residues" evidence="1">
    <location>
        <begin position="34"/>
        <end position="49"/>
    </location>
</feature>
<dbReference type="PANTHER" id="PTHR31228:SF24">
    <property type="entry name" value="CYSTATIN_MONELLIN SUPERFAMILY PROTEIN"/>
    <property type="match status" value="1"/>
</dbReference>
<evidence type="ECO:0008006" key="4">
    <source>
        <dbReference type="Google" id="ProtNLM"/>
    </source>
</evidence>
<keyword evidence="3" id="KW-1185">Reference proteome</keyword>
<evidence type="ECO:0000313" key="2">
    <source>
        <dbReference type="EMBL" id="EOA19750.1"/>
    </source>
</evidence>
<organism evidence="2 3">
    <name type="scientific">Capsella rubella</name>
    <dbReference type="NCBI Taxonomy" id="81985"/>
    <lineage>
        <taxon>Eukaryota</taxon>
        <taxon>Viridiplantae</taxon>
        <taxon>Streptophyta</taxon>
        <taxon>Embryophyta</taxon>
        <taxon>Tracheophyta</taxon>
        <taxon>Spermatophyta</taxon>
        <taxon>Magnoliopsida</taxon>
        <taxon>eudicotyledons</taxon>
        <taxon>Gunneridae</taxon>
        <taxon>Pentapetalae</taxon>
        <taxon>rosids</taxon>
        <taxon>malvids</taxon>
        <taxon>Brassicales</taxon>
        <taxon>Brassicaceae</taxon>
        <taxon>Camelineae</taxon>
        <taxon>Capsella</taxon>
    </lineage>
</organism>
<evidence type="ECO:0000256" key="1">
    <source>
        <dbReference type="SAM" id="MobiDB-lite"/>
    </source>
</evidence>
<name>R0H4U9_9BRAS</name>